<evidence type="ECO:0000313" key="2">
    <source>
        <dbReference type="Proteomes" id="UP000830395"/>
    </source>
</evidence>
<gene>
    <name evidence="1" type="ORF">PDJAM_G00040800</name>
</gene>
<dbReference type="Proteomes" id="UP000830395">
    <property type="component" value="Chromosome 12"/>
</dbReference>
<reference evidence="1" key="1">
    <citation type="submission" date="2020-02" db="EMBL/GenBank/DDBJ databases">
        <title>Genome sequencing of the panga catfish, Pangasius djambal.</title>
        <authorList>
            <person name="Wen M."/>
            <person name="Zahm M."/>
            <person name="Roques C."/>
            <person name="Cabau C."/>
            <person name="Klopp C."/>
            <person name="Donnadieu C."/>
            <person name="Jouanno E."/>
            <person name="Avarre J.-C."/>
            <person name="Campet M."/>
            <person name="Ha T."/>
            <person name="Dugue R."/>
            <person name="Lampietro C."/>
            <person name="Louis A."/>
            <person name="Herpin A."/>
            <person name="Echchiki A."/>
            <person name="Berthelot C."/>
            <person name="Parey E."/>
            <person name="Roest-Crollius H."/>
            <person name="Braasch I."/>
            <person name="Postlethwait J.H."/>
            <person name="Bobe J."/>
            <person name="Montfort J."/>
            <person name="Bouchez O."/>
            <person name="Begum T."/>
            <person name="Schartl M."/>
            <person name="Gustiano R."/>
            <person name="Guiguen Y."/>
        </authorList>
    </citation>
    <scope>NUCLEOTIDE SEQUENCE</scope>
    <source>
        <strain evidence="1">Pdj_M5554</strain>
    </source>
</reference>
<organism evidence="1 2">
    <name type="scientific">Pangasius djambal</name>
    <dbReference type="NCBI Taxonomy" id="1691987"/>
    <lineage>
        <taxon>Eukaryota</taxon>
        <taxon>Metazoa</taxon>
        <taxon>Chordata</taxon>
        <taxon>Craniata</taxon>
        <taxon>Vertebrata</taxon>
        <taxon>Euteleostomi</taxon>
        <taxon>Actinopterygii</taxon>
        <taxon>Neopterygii</taxon>
        <taxon>Teleostei</taxon>
        <taxon>Ostariophysi</taxon>
        <taxon>Siluriformes</taxon>
        <taxon>Pangasiidae</taxon>
        <taxon>Pangasius</taxon>
    </lineage>
</organism>
<sequence length="1291" mass="141771">MPVFHTKTIESILEPVAQQISHLVIMHEEGEVDGKAIPDLCAPVAAVQAAVSNLVRVRKETVQTTEDAIMKRDMPPAFIKVENACTKLVQAAQMLKADPYSVPARDYLIDGSRGILSGTSDLLLTFDEAEVRKIIRVCKGILEYLTVAEVVESMEDLITYTKNLGPGMTKMAKMIDERQQELTHQEHRVMLVNSMNTVKELLPVLISGIKIFVTTKTAQSAGIDEAVKNRNFTVEKMSAEINEIIRVLQLTSWDEDAWASKDTETMKRALALIDSKMAQAKNWLKDPNAQPGDAGEQAVRQILDEAGKVGELCVGNERKEILDTAKTLGHLTDQGWLADPASGPEGEEHVKAVLAEAQNIAALCEDPREYDDILRNVNEIAALTGKLSQLRKAGKGDTPEARALAKQISTALQNLQSKTNRAVANTRPAKAAVHLEGKMEQAQRWIDNPTMEDGGVGQAAIRGLVAEGRRLANVLPGSQRAELMGKCEQVEQLMGQLAELSARGQADTPQAQALAQQLQHALKDLKGKMQEAMTQEVSDIFSDTTTPIKLLAVAATAPQGTPNREEVFEERAAGFETHAARLGATAEKAAAVGTANRSTVEGIHAAVKSARDLTPQVVSAARILLKNPGNQAAHEHFETMKNQWIDNVEKMTTLVDEAIDTKSLLDASEEAIKHDLEKCHVAMTNHQPQMLVAGATSIARRANRIVLVAKREVENSEEPKFRETLREAANELSASISPMVMGAKSVANNIQDPTLQKGFMDSGYRILASVAKVREAFQPQEPDFPPPPPPDLQQLSINDEGAPPKPPLPEGEVPPPRPPPPEEKDEEFPEQRAGEMVSEPMMVAARQLHDEARKWSSKVTLVDEAIDTKSLLDASEEAIKHDLEKCHVAMTNHQPQMLVAGATSIARRANRIVLVAKREVENSEEPKFRETLREAANELSASISPMVMGAKSVANNIQDPTLQKGFMDSGYRILASVAKVREAFQPQEPDFPPPPPPDLQQLSINDEGAPPKPPLPEGEVPPPRPPPPEEKDEEFPEQRAGEMVSEPMMVAARQLHDEARKWSSKGNDIIGAAKRMALLMAEMSRLVRGGSGNKRALIQCAKDIAKASDEVTRLAKEVAKQCTDKRIRTNLLQVCERIPTISTQLKILSTVKATMLGRTNISEEESEQATEMLVHNAQNLMQSVKETVREAEAASIKIRTDAGFTLRWVCERIPTISTQLKILSTVKATMLGRTNISEEESEQATEMLVHNAQNLMQSVKETVREAEAASIKIRTDAGFTLRWVRKTPWYQ</sequence>
<proteinExistence type="predicted"/>
<protein>
    <submittedName>
        <fullName evidence="1">Uncharacterized protein</fullName>
    </submittedName>
</protein>
<evidence type="ECO:0000313" key="1">
    <source>
        <dbReference type="EMBL" id="MCJ8738880.1"/>
    </source>
</evidence>
<name>A0ACC5YSX8_9TELE</name>
<keyword evidence="2" id="KW-1185">Reference proteome</keyword>
<comment type="caution">
    <text evidence="1">The sequence shown here is derived from an EMBL/GenBank/DDBJ whole genome shotgun (WGS) entry which is preliminary data.</text>
</comment>
<accession>A0ACC5YSX8</accession>
<dbReference type="EMBL" id="CM040986">
    <property type="protein sequence ID" value="MCJ8738880.1"/>
    <property type="molecule type" value="Genomic_DNA"/>
</dbReference>